<feature type="region of interest" description="Disordered" evidence="1">
    <location>
        <begin position="113"/>
        <end position="137"/>
    </location>
</feature>
<gene>
    <name evidence="3" type="ORF">VSX56_04760</name>
</gene>
<dbReference type="Proteomes" id="UP001438953">
    <property type="component" value="Unassembled WGS sequence"/>
</dbReference>
<evidence type="ECO:0000313" key="4">
    <source>
        <dbReference type="Proteomes" id="UP001438953"/>
    </source>
</evidence>
<evidence type="ECO:0000313" key="3">
    <source>
        <dbReference type="EMBL" id="MER5171080.1"/>
    </source>
</evidence>
<name>A0ABV1SEB3_9RHOB</name>
<keyword evidence="2" id="KW-0812">Transmembrane</keyword>
<comment type="caution">
    <text evidence="3">The sequence shown here is derived from an EMBL/GenBank/DDBJ whole genome shotgun (WGS) entry which is preliminary data.</text>
</comment>
<keyword evidence="2" id="KW-1133">Transmembrane helix</keyword>
<protein>
    <submittedName>
        <fullName evidence="3">Uncharacterized protein</fullName>
    </submittedName>
</protein>
<reference evidence="3 4" key="2">
    <citation type="submission" date="2024-06" db="EMBL/GenBank/DDBJ databases">
        <title>Thioclava kandeliae sp. nov. from a rhizosphere soil sample of Kandelia candel in a mangrove.</title>
        <authorList>
            <person name="Mu T."/>
        </authorList>
    </citation>
    <scope>NUCLEOTIDE SEQUENCE [LARGE SCALE GENOMIC DNA]</scope>
    <source>
        <strain evidence="3 4">CPCC 100088</strain>
    </source>
</reference>
<evidence type="ECO:0000256" key="1">
    <source>
        <dbReference type="SAM" id="MobiDB-lite"/>
    </source>
</evidence>
<dbReference type="EMBL" id="JAYWLC010000003">
    <property type="protein sequence ID" value="MER5171080.1"/>
    <property type="molecule type" value="Genomic_DNA"/>
</dbReference>
<feature type="transmembrane region" description="Helical" evidence="2">
    <location>
        <begin position="67"/>
        <end position="89"/>
    </location>
</feature>
<proteinExistence type="predicted"/>
<reference evidence="3 4" key="1">
    <citation type="submission" date="2024-01" db="EMBL/GenBank/DDBJ databases">
        <authorList>
            <person name="Deng Y."/>
            <person name="Su J."/>
        </authorList>
    </citation>
    <scope>NUCLEOTIDE SEQUENCE [LARGE SCALE GENOMIC DNA]</scope>
    <source>
        <strain evidence="3 4">CPCC 100088</strain>
    </source>
</reference>
<organism evidence="3 4">
    <name type="scientific">Thioclava kandeliae</name>
    <dbReference type="NCBI Taxonomy" id="3070818"/>
    <lineage>
        <taxon>Bacteria</taxon>
        <taxon>Pseudomonadati</taxon>
        <taxon>Pseudomonadota</taxon>
        <taxon>Alphaproteobacteria</taxon>
        <taxon>Rhodobacterales</taxon>
        <taxon>Paracoccaceae</taxon>
        <taxon>Thioclava</taxon>
    </lineage>
</organism>
<evidence type="ECO:0000256" key="2">
    <source>
        <dbReference type="SAM" id="Phobius"/>
    </source>
</evidence>
<sequence>MFCGALLALWLYQFGKIDAPVKTGPEWSSCTIRDPKSGTGFMFLAANISSAYFTGARNQIRTISGQFILMLSLLGFAGDIFLVCCDIIGQSQGRKTLAPAPWQGIGYAAAQRADKKSRQLDPDRMPDWVRGHRQPER</sequence>
<keyword evidence="4" id="KW-1185">Reference proteome</keyword>
<accession>A0ABV1SEB3</accession>
<keyword evidence="2" id="KW-0472">Membrane</keyword>